<sequence>MSASPSPVLLANTIANSANLCHAGGINSMTSISNTINNIGMGMGMGMSMGMSVGNGNSNTGNSIISTVPLLDQFAKSASRPEGNQLMPTGLIVRPLEPAPLQLLTVSRSTQPSPHSTPVSAPVTSTAPVMTQVHVDTSHLPHFTVRQDLADIHRLCQQLNGLLEF</sequence>
<comment type="caution">
    <text evidence="1">The sequence shown here is derived from an EMBL/GenBank/DDBJ whole genome shotgun (WGS) entry which is preliminary data.</text>
</comment>
<proteinExistence type="predicted"/>
<protein>
    <submittedName>
        <fullName evidence="1">Uncharacterized protein</fullName>
    </submittedName>
</protein>
<evidence type="ECO:0000313" key="2">
    <source>
        <dbReference type="Proteomes" id="UP000784294"/>
    </source>
</evidence>
<evidence type="ECO:0000313" key="1">
    <source>
        <dbReference type="EMBL" id="VEL27457.1"/>
    </source>
</evidence>
<gene>
    <name evidence="1" type="ORF">PXEA_LOCUS20897</name>
</gene>
<organism evidence="1 2">
    <name type="scientific">Protopolystoma xenopodis</name>
    <dbReference type="NCBI Taxonomy" id="117903"/>
    <lineage>
        <taxon>Eukaryota</taxon>
        <taxon>Metazoa</taxon>
        <taxon>Spiralia</taxon>
        <taxon>Lophotrochozoa</taxon>
        <taxon>Platyhelminthes</taxon>
        <taxon>Monogenea</taxon>
        <taxon>Polyopisthocotylea</taxon>
        <taxon>Polystomatidea</taxon>
        <taxon>Polystomatidae</taxon>
        <taxon>Protopolystoma</taxon>
    </lineage>
</organism>
<keyword evidence="2" id="KW-1185">Reference proteome</keyword>
<reference evidence="1" key="1">
    <citation type="submission" date="2018-11" db="EMBL/GenBank/DDBJ databases">
        <authorList>
            <consortium name="Pathogen Informatics"/>
        </authorList>
    </citation>
    <scope>NUCLEOTIDE SEQUENCE</scope>
</reference>
<dbReference type="EMBL" id="CAAALY010087413">
    <property type="protein sequence ID" value="VEL27457.1"/>
    <property type="molecule type" value="Genomic_DNA"/>
</dbReference>
<dbReference type="AlphaFoldDB" id="A0A3S5AX14"/>
<accession>A0A3S5AX14</accession>
<dbReference type="Proteomes" id="UP000784294">
    <property type="component" value="Unassembled WGS sequence"/>
</dbReference>
<name>A0A3S5AX14_9PLAT</name>